<feature type="coiled-coil region" evidence="1">
    <location>
        <begin position="204"/>
        <end position="231"/>
    </location>
</feature>
<name>A0A222MXD9_9BACT</name>
<dbReference type="OrthoDB" id="7053441at2"/>
<dbReference type="InterPro" id="IPR053855">
    <property type="entry name" value="DUF6931"/>
</dbReference>
<protein>
    <submittedName>
        <fullName evidence="2">Uncharacterized protein</fullName>
    </submittedName>
</protein>
<dbReference type="Pfam" id="PF22011">
    <property type="entry name" value="DUF6931"/>
    <property type="match status" value="1"/>
</dbReference>
<evidence type="ECO:0000256" key="1">
    <source>
        <dbReference type="SAM" id="Coils"/>
    </source>
</evidence>
<dbReference type="Proteomes" id="UP000201169">
    <property type="component" value="Chromosome"/>
</dbReference>
<gene>
    <name evidence="2" type="ORF">CAV_0827</name>
</gene>
<keyword evidence="3" id="KW-1185">Reference proteome</keyword>
<organism evidence="2 3">
    <name type="scientific">Campylobacter avium LMG 24591</name>
    <dbReference type="NCBI Taxonomy" id="522484"/>
    <lineage>
        <taxon>Bacteria</taxon>
        <taxon>Pseudomonadati</taxon>
        <taxon>Campylobacterota</taxon>
        <taxon>Epsilonproteobacteria</taxon>
        <taxon>Campylobacterales</taxon>
        <taxon>Campylobacteraceae</taxon>
        <taxon>Campylobacter</taxon>
    </lineage>
</organism>
<accession>A0A222MXD9</accession>
<dbReference type="KEGG" id="cavi:CAV_0827"/>
<keyword evidence="1" id="KW-0175">Coiled coil</keyword>
<evidence type="ECO:0000313" key="2">
    <source>
        <dbReference type="EMBL" id="ASQ30491.1"/>
    </source>
</evidence>
<proteinExistence type="predicted"/>
<dbReference type="EMBL" id="CP022347">
    <property type="protein sequence ID" value="ASQ30491.1"/>
    <property type="molecule type" value="Genomic_DNA"/>
</dbReference>
<dbReference type="RefSeq" id="WP_094325248.1">
    <property type="nucleotide sequence ID" value="NZ_CP022347.1"/>
</dbReference>
<feature type="coiled-coil region" evidence="1">
    <location>
        <begin position="116"/>
        <end position="154"/>
    </location>
</feature>
<sequence>MSDKLEWKDKHIIFFKHSGLKDMIEQEGYVLDENLEELAKQSNDDVFVFLELLEKNKLFKQACDFLVYALHKRVMIWWLYSCELELLKELKELELKESKDKKDNSFAMPQWFDELIAKAKENAKEAQKEFEKKQGELEAEIEKLKARHKELEAQVEPEILAEFNFIKENIYKEIEKETGIYLPKYQEELIEKAKNPVFEDEYENSDLKKEMDKLKAKLDENKKEIEEQLELYFPKKDEAKHKARINNALNSIYAWIVSPDEENSKKVFESASGIEGDAEGLLALSTFYAYGNLNLQGELFVKAPNALVSNTAKAALVKLSLEKGERKPKQRYELFFKMGLDIAYGKDNWEESLSKDKAPHELILMQERKEVKNTRFRGDEDE</sequence>
<evidence type="ECO:0000313" key="3">
    <source>
        <dbReference type="Proteomes" id="UP000201169"/>
    </source>
</evidence>
<dbReference type="AlphaFoldDB" id="A0A222MXD9"/>
<reference evidence="2 3" key="1">
    <citation type="submission" date="2017-07" db="EMBL/GenBank/DDBJ databases">
        <title>Analysis of two Campylobacter avium genomes and identification of a novel hippuricase gene.</title>
        <authorList>
            <person name="Miller W.G."/>
            <person name="Chapman M.H."/>
            <person name="Yee E."/>
            <person name="Revez J."/>
            <person name="Bono J.L."/>
            <person name="Rossi M."/>
        </authorList>
    </citation>
    <scope>NUCLEOTIDE SEQUENCE [LARGE SCALE GENOMIC DNA]</scope>
    <source>
        <strain evidence="2 3">LMG 24591</strain>
    </source>
</reference>